<gene>
    <name evidence="1" type="ORF">EIN_251500</name>
</gene>
<sequence>MIILFIVILSTLSQNLKINIFNVDQADSELILFPSG</sequence>
<reference evidence="1 2" key="1">
    <citation type="submission" date="2012-10" db="EMBL/GenBank/DDBJ databases">
        <authorList>
            <person name="Zafar N."/>
            <person name="Inman J."/>
            <person name="Hall N."/>
            <person name="Lorenzi H."/>
            <person name="Caler E."/>
        </authorList>
    </citation>
    <scope>NUCLEOTIDE SEQUENCE [LARGE SCALE GENOMIC DNA]</scope>
    <source>
        <strain evidence="1 2">IP1</strain>
    </source>
</reference>
<dbReference type="AlphaFoldDB" id="A0A0A1UEH1"/>
<evidence type="ECO:0000313" key="1">
    <source>
        <dbReference type="EMBL" id="ELP94986.1"/>
    </source>
</evidence>
<organism evidence="1 2">
    <name type="scientific">Entamoeba invadens IP1</name>
    <dbReference type="NCBI Taxonomy" id="370355"/>
    <lineage>
        <taxon>Eukaryota</taxon>
        <taxon>Amoebozoa</taxon>
        <taxon>Evosea</taxon>
        <taxon>Archamoebae</taxon>
        <taxon>Mastigamoebida</taxon>
        <taxon>Entamoebidae</taxon>
        <taxon>Entamoeba</taxon>
    </lineage>
</organism>
<keyword evidence="2" id="KW-1185">Reference proteome</keyword>
<name>A0A0A1UEH1_ENTIV</name>
<dbReference type="RefSeq" id="XP_004261757.1">
    <property type="nucleotide sequence ID" value="XM_004261709.1"/>
</dbReference>
<proteinExistence type="predicted"/>
<dbReference type="GeneID" id="14893842"/>
<accession>A0A0A1UEH1</accession>
<evidence type="ECO:0000313" key="2">
    <source>
        <dbReference type="Proteomes" id="UP000014680"/>
    </source>
</evidence>
<dbReference type="KEGG" id="eiv:EIN_251500"/>
<feature type="non-terminal residue" evidence="1">
    <location>
        <position position="1"/>
    </location>
</feature>
<dbReference type="EMBL" id="KB206169">
    <property type="protein sequence ID" value="ELP94986.1"/>
    <property type="molecule type" value="Genomic_DNA"/>
</dbReference>
<protein>
    <submittedName>
        <fullName evidence="1">Uncharacterized protein</fullName>
    </submittedName>
</protein>
<feature type="non-terminal residue" evidence="1">
    <location>
        <position position="36"/>
    </location>
</feature>
<dbReference type="VEuPathDB" id="AmoebaDB:EIN_251500"/>
<dbReference type="Proteomes" id="UP000014680">
    <property type="component" value="Unassembled WGS sequence"/>
</dbReference>